<dbReference type="PROSITE" id="PS00455">
    <property type="entry name" value="AMP_BINDING"/>
    <property type="match status" value="1"/>
</dbReference>
<dbReference type="InterPro" id="IPR011333">
    <property type="entry name" value="SKP1/BTB/POZ_sf"/>
</dbReference>
<feature type="domain" description="BTB" evidence="2">
    <location>
        <begin position="621"/>
        <end position="684"/>
    </location>
</feature>
<dbReference type="Gene3D" id="3.30.300.30">
    <property type="match status" value="1"/>
</dbReference>
<evidence type="ECO:0000313" key="4">
    <source>
        <dbReference type="Proteomes" id="UP000701801"/>
    </source>
</evidence>
<comment type="caution">
    <text evidence="3">The sequence shown here is derived from an EMBL/GenBank/DDBJ whole genome shotgun (WGS) entry which is preliminary data.</text>
</comment>
<feature type="region of interest" description="Disordered" evidence="1">
    <location>
        <begin position="563"/>
        <end position="611"/>
    </location>
</feature>
<dbReference type="PANTHER" id="PTHR43201">
    <property type="entry name" value="ACYL-COA SYNTHETASE"/>
    <property type="match status" value="1"/>
</dbReference>
<dbReference type="Proteomes" id="UP000701801">
    <property type="component" value="Unassembled WGS sequence"/>
</dbReference>
<evidence type="ECO:0000259" key="2">
    <source>
        <dbReference type="PROSITE" id="PS50097"/>
    </source>
</evidence>
<proteinExistence type="predicted"/>
<dbReference type="Gene3D" id="3.30.710.10">
    <property type="entry name" value="Potassium Channel Kv1.1, Chain A"/>
    <property type="match status" value="1"/>
</dbReference>
<dbReference type="SUPFAM" id="SSF56801">
    <property type="entry name" value="Acetyl-CoA synthetase-like"/>
    <property type="match status" value="1"/>
</dbReference>
<protein>
    <recommendedName>
        <fullName evidence="2">BTB domain-containing protein</fullName>
    </recommendedName>
</protein>
<reference evidence="3" key="1">
    <citation type="submission" date="2021-07" db="EMBL/GenBank/DDBJ databases">
        <authorList>
            <person name="Durling M."/>
        </authorList>
    </citation>
    <scope>NUCLEOTIDE SEQUENCE</scope>
</reference>
<evidence type="ECO:0000313" key="3">
    <source>
        <dbReference type="EMBL" id="CAG8972713.1"/>
    </source>
</evidence>
<dbReference type="AlphaFoldDB" id="A0A9N9LEP9"/>
<accession>A0A9N9LEP9</accession>
<evidence type="ECO:0000256" key="1">
    <source>
        <dbReference type="SAM" id="MobiDB-lite"/>
    </source>
</evidence>
<organism evidence="3 4">
    <name type="scientific">Hymenoscyphus albidus</name>
    <dbReference type="NCBI Taxonomy" id="595503"/>
    <lineage>
        <taxon>Eukaryota</taxon>
        <taxon>Fungi</taxon>
        <taxon>Dikarya</taxon>
        <taxon>Ascomycota</taxon>
        <taxon>Pezizomycotina</taxon>
        <taxon>Leotiomycetes</taxon>
        <taxon>Helotiales</taxon>
        <taxon>Helotiaceae</taxon>
        <taxon>Hymenoscyphus</taxon>
    </lineage>
</organism>
<dbReference type="Gene3D" id="3.40.50.12780">
    <property type="entry name" value="N-terminal domain of ligase-like"/>
    <property type="match status" value="1"/>
</dbReference>
<dbReference type="InterPro" id="IPR000873">
    <property type="entry name" value="AMP-dep_synth/lig_dom"/>
</dbReference>
<dbReference type="InterPro" id="IPR045851">
    <property type="entry name" value="AMP-bd_C_sf"/>
</dbReference>
<keyword evidence="4" id="KW-1185">Reference proteome</keyword>
<dbReference type="GO" id="GO:0006631">
    <property type="term" value="P:fatty acid metabolic process"/>
    <property type="evidence" value="ECO:0007669"/>
    <property type="project" value="TreeGrafter"/>
</dbReference>
<dbReference type="InterPro" id="IPR000210">
    <property type="entry name" value="BTB/POZ_dom"/>
</dbReference>
<dbReference type="PROSITE" id="PS50097">
    <property type="entry name" value="BTB"/>
    <property type="match status" value="1"/>
</dbReference>
<dbReference type="Pfam" id="PF00651">
    <property type="entry name" value="BTB"/>
    <property type="match status" value="1"/>
</dbReference>
<dbReference type="EMBL" id="CAJVRM010000054">
    <property type="protein sequence ID" value="CAG8972713.1"/>
    <property type="molecule type" value="Genomic_DNA"/>
</dbReference>
<dbReference type="SUPFAM" id="SSF54695">
    <property type="entry name" value="POZ domain"/>
    <property type="match status" value="1"/>
</dbReference>
<gene>
    <name evidence="3" type="ORF">HYALB_00008628</name>
</gene>
<sequence length="838" mass="91141">MFFPDSGWFQNDGKGIGNTADTVRGKPPLLTQTIPQHFEGVSEENWDGLAVISRASASHPVQVGSENEAFKKQTARNEASQIAPDLSRITYGDLHHLSNSMAMGLQDRGVRKGDRVAVSLGNGWEFAVASYAIWKLGGILVPLNPSFNAPQVIAALTHLDAAHLIIGTETNLPFKPSRENLSLLKELVPDLTSGGNLRSPTVPSLKNLFLVDNSDGRIETSTLRATIPFLSLFDKSTSSIKVTPDSPLSPDDIINIQFTSGTTSAPKAASLTHRSILNNGFQIGSRMDLTPKDIICCPPPLFHCFGSILGYMATATHGSTILFPAPAFDPVATLLAVQEEKATGLYGVPTMFTACLELLSSGKISREGFQYLRTGIAAGSSIPSHLMSRLTNELNLDGLTICYGMTETSPVSCMTFPTDPLEKRLHTVGRLLPHVSAKIITPSPSPPPNSSTHDLLPIGTKGELLISGYNVMTSYFGSPIQTASVLQPDTNGQIWMRTGDEAIMDSGGYVSITGRIKDLIIRGGENIHPLEIENCLLGMPGVSAVSVVGLPDERQIPRPTKMFSRNINKPQGESFSRKRSSTKGKSTSFREHAVSKHRPDRTARRTPGEEVSAVGGTLTSSIITLVVGREQRLFAAHEDVLCHSPFFQATCRGQYMEAANKRISLPDEQPEIFSSILEYLYKGDYFPRLIHNKRKNTWELESVEGGGSAESTVYHQGVEGDLLKDTVIYCAAEKYGLEELKRVALRKQGLQSGIQCSTILSSARYAYANTPDTDSKLRAHYLALIIRSRGTFKRSGTMQMEMHAGGSQLFFDLFVALCNHVDDVASVAGSLRSIRTHH</sequence>
<feature type="compositionally biased region" description="Polar residues" evidence="1">
    <location>
        <begin position="563"/>
        <end position="573"/>
    </location>
</feature>
<dbReference type="InterPro" id="IPR042099">
    <property type="entry name" value="ANL_N_sf"/>
</dbReference>
<dbReference type="PANTHER" id="PTHR43201:SF30">
    <property type="entry name" value="AMP-DEPENDENT SYNTHETASE_LIGASE DOMAIN-CONTAINING PROTEIN"/>
    <property type="match status" value="1"/>
</dbReference>
<dbReference type="Pfam" id="PF00501">
    <property type="entry name" value="AMP-binding"/>
    <property type="match status" value="1"/>
</dbReference>
<dbReference type="OrthoDB" id="10253115at2759"/>
<dbReference type="InterPro" id="IPR020845">
    <property type="entry name" value="AMP-binding_CS"/>
</dbReference>
<dbReference type="GO" id="GO:0031956">
    <property type="term" value="F:medium-chain fatty acid-CoA ligase activity"/>
    <property type="evidence" value="ECO:0007669"/>
    <property type="project" value="TreeGrafter"/>
</dbReference>
<dbReference type="CDD" id="cd18186">
    <property type="entry name" value="BTB_POZ_ZBTB_KLHL-like"/>
    <property type="match status" value="1"/>
</dbReference>
<name>A0A9N9LEP9_9HELO</name>